<keyword evidence="1 2" id="KW-0802">TPR repeat</keyword>
<gene>
    <name evidence="4" type="ORF">BCR32DRAFT_268433</name>
</gene>
<dbReference type="Pfam" id="PF00515">
    <property type="entry name" value="TPR_1"/>
    <property type="match status" value="1"/>
</dbReference>
<dbReference type="GO" id="GO:0051301">
    <property type="term" value="P:cell division"/>
    <property type="evidence" value="ECO:0007669"/>
    <property type="project" value="TreeGrafter"/>
</dbReference>
<name>A0A1Y1X5Q9_9FUNG</name>
<dbReference type="GO" id="GO:0045842">
    <property type="term" value="P:positive regulation of mitotic metaphase/anaphase transition"/>
    <property type="evidence" value="ECO:0007669"/>
    <property type="project" value="TreeGrafter"/>
</dbReference>
<dbReference type="GO" id="GO:0016567">
    <property type="term" value="P:protein ubiquitination"/>
    <property type="evidence" value="ECO:0007669"/>
    <property type="project" value="TreeGrafter"/>
</dbReference>
<dbReference type="InterPro" id="IPR011990">
    <property type="entry name" value="TPR-like_helical_dom_sf"/>
</dbReference>
<feature type="region of interest" description="Disordered" evidence="3">
    <location>
        <begin position="488"/>
        <end position="525"/>
    </location>
</feature>
<dbReference type="STRING" id="1754192.A0A1Y1X5Q9"/>
<protein>
    <submittedName>
        <fullName evidence="4">TPR-like protein</fullName>
    </submittedName>
</protein>
<dbReference type="PANTHER" id="PTHR12558:SF36">
    <property type="entry name" value="ANAPHASE-PROMOTING COMPLEX SUBUNIT 7"/>
    <property type="match status" value="1"/>
</dbReference>
<dbReference type="SMART" id="SM00028">
    <property type="entry name" value="TPR"/>
    <property type="match status" value="6"/>
</dbReference>
<feature type="compositionally biased region" description="Basic and acidic residues" evidence="3">
    <location>
        <begin position="489"/>
        <end position="504"/>
    </location>
</feature>
<evidence type="ECO:0000256" key="1">
    <source>
        <dbReference type="ARBA" id="ARBA00022803"/>
    </source>
</evidence>
<dbReference type="PROSITE" id="PS50005">
    <property type="entry name" value="TPR"/>
    <property type="match status" value="3"/>
</dbReference>
<dbReference type="InterPro" id="IPR019734">
    <property type="entry name" value="TPR_rpt"/>
</dbReference>
<dbReference type="SUPFAM" id="SSF48452">
    <property type="entry name" value="TPR-like"/>
    <property type="match status" value="2"/>
</dbReference>
<dbReference type="PROSITE" id="PS50293">
    <property type="entry name" value="TPR_REGION"/>
    <property type="match status" value="1"/>
</dbReference>
<reference evidence="4 5" key="1">
    <citation type="submission" date="2016-08" db="EMBL/GenBank/DDBJ databases">
        <title>A Parts List for Fungal Cellulosomes Revealed by Comparative Genomics.</title>
        <authorList>
            <consortium name="DOE Joint Genome Institute"/>
            <person name="Haitjema C.H."/>
            <person name="Gilmore S.P."/>
            <person name="Henske J.K."/>
            <person name="Solomon K.V."/>
            <person name="De Groot R."/>
            <person name="Kuo A."/>
            <person name="Mondo S.J."/>
            <person name="Salamov A.A."/>
            <person name="Labutti K."/>
            <person name="Zhao Z."/>
            <person name="Chiniquy J."/>
            <person name="Barry K."/>
            <person name="Brewer H.M."/>
            <person name="Purvine S.O."/>
            <person name="Wright A.T."/>
            <person name="Boxma B."/>
            <person name="Van Alen T."/>
            <person name="Hackstein J.H."/>
            <person name="Baker S.E."/>
            <person name="Grigoriev I.V."/>
            <person name="O'Malley M.A."/>
        </authorList>
    </citation>
    <scope>NUCLEOTIDE SEQUENCE [LARGE SCALE GENOMIC DNA]</scope>
    <source>
        <strain evidence="4 5">S4</strain>
    </source>
</reference>
<feature type="repeat" description="TPR" evidence="2">
    <location>
        <begin position="45"/>
        <end position="78"/>
    </location>
</feature>
<sequence>MDIYKDTLNKVKVLIEDELYSSAELLLSYIIFQLQNKNIKKCVTYEVFSLFADCLVKKKEYKRAINYYTQSIEYIPKTGYDHIINTIKEKIGNCYYKSKDYIQAKRIFESINYLNRPLSVNILLGKISAQIGDLRYKILYYKMAIRQQPLAVEIWTEYIKYGGKVDDTLKTLFVKDIDNIKFLKDYIEATYKIYNGQLNEAKNSFQVINSKFHQNIYTLKAIADCYYRLGNNASAYYSFAQLHSIDPLFIDQMDVYSSIMKECCNKPILVNRLADELIRITEDRPESWVAMTHYSIMKNDLESAMSFIDKALSLDNYHYEALIQKGNIFLLQNKPSNAIKCFRTALVYDPVNYAAYEGLVDSYSYLNKPAEAYTIAKKASEMMPKSARLLTLLGKTFTIDIELKDKVHLIFNKVMEIDPQYEPAVLFYTDFLMNEMKKDEAIELLEKYLKANDTEKLNIKLGNIYLQIEDYMKALDYFQKALQLNSESEEAKEGIENTEKKMAGSDDNDNDMQTNNDEIMEESYI</sequence>
<dbReference type="GO" id="GO:0005680">
    <property type="term" value="C:anaphase-promoting complex"/>
    <property type="evidence" value="ECO:0007669"/>
    <property type="project" value="TreeGrafter"/>
</dbReference>
<comment type="caution">
    <text evidence="4">The sequence shown here is derived from an EMBL/GenBank/DDBJ whole genome shotgun (WGS) entry which is preliminary data.</text>
</comment>
<feature type="repeat" description="TPR" evidence="2">
    <location>
        <begin position="319"/>
        <end position="352"/>
    </location>
</feature>
<dbReference type="OrthoDB" id="2122396at2759"/>
<dbReference type="Pfam" id="PF13181">
    <property type="entry name" value="TPR_8"/>
    <property type="match status" value="2"/>
</dbReference>
<feature type="repeat" description="TPR" evidence="2">
    <location>
        <begin position="455"/>
        <end position="488"/>
    </location>
</feature>
<proteinExistence type="predicted"/>
<reference evidence="4 5" key="2">
    <citation type="submission" date="2016-08" db="EMBL/GenBank/DDBJ databases">
        <title>Pervasive Adenine N6-methylation of Active Genes in Fungi.</title>
        <authorList>
            <consortium name="DOE Joint Genome Institute"/>
            <person name="Mondo S.J."/>
            <person name="Dannebaum R.O."/>
            <person name="Kuo R.C."/>
            <person name="Labutti K."/>
            <person name="Haridas S."/>
            <person name="Kuo A."/>
            <person name="Salamov A."/>
            <person name="Ahrendt S.R."/>
            <person name="Lipzen A."/>
            <person name="Sullivan W."/>
            <person name="Andreopoulos W.B."/>
            <person name="Clum A."/>
            <person name="Lindquist E."/>
            <person name="Daum C."/>
            <person name="Ramamoorthy G.K."/>
            <person name="Gryganskyi A."/>
            <person name="Culley D."/>
            <person name="Magnuson J.K."/>
            <person name="James T.Y."/>
            <person name="O'Malley M.A."/>
            <person name="Stajich J.E."/>
            <person name="Spatafora J.W."/>
            <person name="Visel A."/>
            <person name="Grigoriev I.V."/>
        </authorList>
    </citation>
    <scope>NUCLEOTIDE SEQUENCE [LARGE SCALE GENOMIC DNA]</scope>
    <source>
        <strain evidence="4 5">S4</strain>
    </source>
</reference>
<evidence type="ECO:0000313" key="4">
    <source>
        <dbReference type="EMBL" id="ORX81157.1"/>
    </source>
</evidence>
<dbReference type="Proteomes" id="UP000193944">
    <property type="component" value="Unassembled WGS sequence"/>
</dbReference>
<evidence type="ECO:0000256" key="3">
    <source>
        <dbReference type="SAM" id="MobiDB-lite"/>
    </source>
</evidence>
<evidence type="ECO:0000313" key="5">
    <source>
        <dbReference type="Proteomes" id="UP000193944"/>
    </source>
</evidence>
<keyword evidence="5" id="KW-1185">Reference proteome</keyword>
<dbReference type="AlphaFoldDB" id="A0A1Y1X5Q9"/>
<evidence type="ECO:0000256" key="2">
    <source>
        <dbReference type="PROSITE-ProRule" id="PRU00339"/>
    </source>
</evidence>
<organism evidence="4 5">
    <name type="scientific">Anaeromyces robustus</name>
    <dbReference type="NCBI Taxonomy" id="1754192"/>
    <lineage>
        <taxon>Eukaryota</taxon>
        <taxon>Fungi</taxon>
        <taxon>Fungi incertae sedis</taxon>
        <taxon>Chytridiomycota</taxon>
        <taxon>Chytridiomycota incertae sedis</taxon>
        <taxon>Neocallimastigomycetes</taxon>
        <taxon>Neocallimastigales</taxon>
        <taxon>Neocallimastigaceae</taxon>
        <taxon>Anaeromyces</taxon>
    </lineage>
</organism>
<dbReference type="PANTHER" id="PTHR12558">
    <property type="entry name" value="CELL DIVISION CYCLE 16,23,27"/>
    <property type="match status" value="1"/>
</dbReference>
<dbReference type="EMBL" id="MCFG01000125">
    <property type="protein sequence ID" value="ORX81157.1"/>
    <property type="molecule type" value="Genomic_DNA"/>
</dbReference>
<accession>A0A1Y1X5Q9</accession>
<dbReference type="Gene3D" id="1.25.40.10">
    <property type="entry name" value="Tetratricopeptide repeat domain"/>
    <property type="match status" value="4"/>
</dbReference>